<name>A0ABP7FAM7_9MICO</name>
<gene>
    <name evidence="2" type="ORF">GCM10022239_08640</name>
</gene>
<organism evidence="2 3">
    <name type="scientific">Leifsonella bigeumensis</name>
    <dbReference type="NCBI Taxonomy" id="433643"/>
    <lineage>
        <taxon>Bacteria</taxon>
        <taxon>Bacillati</taxon>
        <taxon>Actinomycetota</taxon>
        <taxon>Actinomycetes</taxon>
        <taxon>Micrococcales</taxon>
        <taxon>Microbacteriaceae</taxon>
        <taxon>Leifsonella</taxon>
    </lineage>
</organism>
<evidence type="ECO:0000313" key="3">
    <source>
        <dbReference type="Proteomes" id="UP001501004"/>
    </source>
</evidence>
<comment type="caution">
    <text evidence="2">The sequence shown here is derived from an EMBL/GenBank/DDBJ whole genome shotgun (WGS) entry which is preliminary data.</text>
</comment>
<dbReference type="Proteomes" id="UP001501004">
    <property type="component" value="Unassembled WGS sequence"/>
</dbReference>
<feature type="region of interest" description="Disordered" evidence="1">
    <location>
        <begin position="1"/>
        <end position="20"/>
    </location>
</feature>
<reference evidence="3" key="1">
    <citation type="journal article" date="2019" name="Int. J. Syst. Evol. Microbiol.">
        <title>The Global Catalogue of Microorganisms (GCM) 10K type strain sequencing project: providing services to taxonomists for standard genome sequencing and annotation.</title>
        <authorList>
            <consortium name="The Broad Institute Genomics Platform"/>
            <consortium name="The Broad Institute Genome Sequencing Center for Infectious Disease"/>
            <person name="Wu L."/>
            <person name="Ma J."/>
        </authorList>
    </citation>
    <scope>NUCLEOTIDE SEQUENCE [LARGE SCALE GENOMIC DNA]</scope>
    <source>
        <strain evidence="3">JCM 16949</strain>
    </source>
</reference>
<evidence type="ECO:0000256" key="1">
    <source>
        <dbReference type="SAM" id="MobiDB-lite"/>
    </source>
</evidence>
<evidence type="ECO:0000313" key="2">
    <source>
        <dbReference type="EMBL" id="GAA3734776.1"/>
    </source>
</evidence>
<protein>
    <submittedName>
        <fullName evidence="2">Uncharacterized protein</fullName>
    </submittedName>
</protein>
<dbReference type="EMBL" id="BAABAE010000002">
    <property type="protein sequence ID" value="GAA3734776.1"/>
    <property type="molecule type" value="Genomic_DNA"/>
</dbReference>
<proteinExistence type="predicted"/>
<keyword evidence="3" id="KW-1185">Reference proteome</keyword>
<accession>A0ABP7FAM7</accession>
<sequence>MAISYSRVQKPSCADSGPIGPYSFGNVVEHIDERQLRGQVGILHIFDELGFIGGALEHLSRNRKQWTQDLDNF</sequence>